<evidence type="ECO:0008006" key="4">
    <source>
        <dbReference type="Google" id="ProtNLM"/>
    </source>
</evidence>
<gene>
    <name evidence="2" type="ORF">KFL_001800160</name>
</gene>
<reference evidence="2 3" key="1">
    <citation type="journal article" date="2014" name="Nat. Commun.">
        <title>Klebsormidium flaccidum genome reveals primary factors for plant terrestrial adaptation.</title>
        <authorList>
            <person name="Hori K."/>
            <person name="Maruyama F."/>
            <person name="Fujisawa T."/>
            <person name="Togashi T."/>
            <person name="Yamamoto N."/>
            <person name="Seo M."/>
            <person name="Sato S."/>
            <person name="Yamada T."/>
            <person name="Mori H."/>
            <person name="Tajima N."/>
            <person name="Moriyama T."/>
            <person name="Ikeuchi M."/>
            <person name="Watanabe M."/>
            <person name="Wada H."/>
            <person name="Kobayashi K."/>
            <person name="Saito M."/>
            <person name="Masuda T."/>
            <person name="Sasaki-Sekimoto Y."/>
            <person name="Mashiguchi K."/>
            <person name="Awai K."/>
            <person name="Shimojima M."/>
            <person name="Masuda S."/>
            <person name="Iwai M."/>
            <person name="Nobusawa T."/>
            <person name="Narise T."/>
            <person name="Kondo S."/>
            <person name="Saito H."/>
            <person name="Sato R."/>
            <person name="Murakawa M."/>
            <person name="Ihara Y."/>
            <person name="Oshima-Yamada Y."/>
            <person name="Ohtaka K."/>
            <person name="Satoh M."/>
            <person name="Sonobe K."/>
            <person name="Ishii M."/>
            <person name="Ohtani R."/>
            <person name="Kanamori-Sato M."/>
            <person name="Honoki R."/>
            <person name="Miyazaki D."/>
            <person name="Mochizuki H."/>
            <person name="Umetsu J."/>
            <person name="Higashi K."/>
            <person name="Shibata D."/>
            <person name="Kamiya Y."/>
            <person name="Sato N."/>
            <person name="Nakamura Y."/>
            <person name="Tabata S."/>
            <person name="Ida S."/>
            <person name="Kurokawa K."/>
            <person name="Ohta H."/>
        </authorList>
    </citation>
    <scope>NUCLEOTIDE SEQUENCE [LARGE SCALE GENOMIC DNA]</scope>
    <source>
        <strain evidence="2 3">NIES-2285</strain>
    </source>
</reference>
<dbReference type="SUPFAM" id="SSF81383">
    <property type="entry name" value="F-box domain"/>
    <property type="match status" value="1"/>
</dbReference>
<keyword evidence="3" id="KW-1185">Reference proteome</keyword>
<evidence type="ECO:0000313" key="2">
    <source>
        <dbReference type="EMBL" id="GAQ84208.1"/>
    </source>
</evidence>
<protein>
    <recommendedName>
        <fullName evidence="4">F-box domain-containing protein</fullName>
    </recommendedName>
</protein>
<feature type="compositionally biased region" description="Polar residues" evidence="1">
    <location>
        <begin position="86"/>
        <end position="95"/>
    </location>
</feature>
<accession>A0A1Y1I7X6</accession>
<feature type="region of interest" description="Disordered" evidence="1">
    <location>
        <begin position="84"/>
        <end position="103"/>
    </location>
</feature>
<dbReference type="Proteomes" id="UP000054558">
    <property type="component" value="Unassembled WGS sequence"/>
</dbReference>
<organism evidence="2 3">
    <name type="scientific">Klebsormidium nitens</name>
    <name type="common">Green alga</name>
    <name type="synonym">Ulothrix nitens</name>
    <dbReference type="NCBI Taxonomy" id="105231"/>
    <lineage>
        <taxon>Eukaryota</taxon>
        <taxon>Viridiplantae</taxon>
        <taxon>Streptophyta</taxon>
        <taxon>Klebsormidiophyceae</taxon>
        <taxon>Klebsormidiales</taxon>
        <taxon>Klebsormidiaceae</taxon>
        <taxon>Klebsormidium</taxon>
    </lineage>
</organism>
<evidence type="ECO:0000313" key="3">
    <source>
        <dbReference type="Proteomes" id="UP000054558"/>
    </source>
</evidence>
<dbReference type="InterPro" id="IPR036047">
    <property type="entry name" value="F-box-like_dom_sf"/>
</dbReference>
<evidence type="ECO:0000256" key="1">
    <source>
        <dbReference type="SAM" id="MobiDB-lite"/>
    </source>
</evidence>
<name>A0A1Y1I7X6_KLENI</name>
<proteinExistence type="predicted"/>
<sequence>MEKLDEGMFGILLKFVRPEEACRLGATSRTFLRWTEQSALWKGWCEEAFPSITTSPAKKTVRVLCERVETDSERARAYKRLYAAPQGSQRASQSVPAEPPSAPSWSGLVSQLQDSVLLVDVFAGEEAVLACSIDGERMTPAAGDRYWSVKVEATHIPAAEKWLRVAFEEDRNTRVNASMISRLLAGEPPGEPLHAPAERHDILAFSCKMMRKSDGGEVRALIDKAALFTVEVWPRRWEESDFQRYLLELTLISR</sequence>
<dbReference type="AlphaFoldDB" id="A0A1Y1I7X6"/>
<dbReference type="EMBL" id="DF237129">
    <property type="protein sequence ID" value="GAQ84208.1"/>
    <property type="molecule type" value="Genomic_DNA"/>
</dbReference>